<organism evidence="14 15">
    <name type="scientific">Capsicum baccatum</name>
    <name type="common">Peruvian pepper</name>
    <dbReference type="NCBI Taxonomy" id="33114"/>
    <lineage>
        <taxon>Eukaryota</taxon>
        <taxon>Viridiplantae</taxon>
        <taxon>Streptophyta</taxon>
        <taxon>Embryophyta</taxon>
        <taxon>Tracheophyta</taxon>
        <taxon>Spermatophyta</taxon>
        <taxon>Magnoliopsida</taxon>
        <taxon>eudicotyledons</taxon>
        <taxon>Gunneridae</taxon>
        <taxon>Pentapetalae</taxon>
        <taxon>asterids</taxon>
        <taxon>lamiids</taxon>
        <taxon>Solanales</taxon>
        <taxon>Solanaceae</taxon>
        <taxon>Solanoideae</taxon>
        <taxon>Capsiceae</taxon>
        <taxon>Capsicum</taxon>
    </lineage>
</organism>
<keyword evidence="8" id="KW-0597">Phosphoprotein</keyword>
<dbReference type="InterPro" id="IPR021135">
    <property type="entry name" value="PEP_COase"/>
</dbReference>
<comment type="subunit">
    <text evidence="4">Homotetramer.</text>
</comment>
<dbReference type="PROSITE" id="PS00781">
    <property type="entry name" value="PEPCASE_1"/>
    <property type="match status" value="1"/>
</dbReference>
<reference evidence="15" key="2">
    <citation type="journal article" date="2017" name="J. Anim. Genet.">
        <title>Multiple reference genome sequences of hot pepper reveal the massive evolution of plant disease resistance genes by retroduplication.</title>
        <authorList>
            <person name="Kim S."/>
            <person name="Park J."/>
            <person name="Yeom S.-I."/>
            <person name="Kim Y.-M."/>
            <person name="Seo E."/>
            <person name="Kim K.-T."/>
            <person name="Kim M.-S."/>
            <person name="Lee J.M."/>
            <person name="Cheong K."/>
            <person name="Shin H.-S."/>
            <person name="Kim S.-B."/>
            <person name="Han K."/>
            <person name="Lee J."/>
            <person name="Park M."/>
            <person name="Lee H.-A."/>
            <person name="Lee H.-Y."/>
            <person name="Lee Y."/>
            <person name="Oh S."/>
            <person name="Lee J.H."/>
            <person name="Choi E."/>
            <person name="Choi E."/>
            <person name="Lee S.E."/>
            <person name="Jeon J."/>
            <person name="Kim H."/>
            <person name="Choi G."/>
            <person name="Song H."/>
            <person name="Lee J."/>
            <person name="Lee S.-C."/>
            <person name="Kwon J.-K."/>
            <person name="Lee H.-Y."/>
            <person name="Koo N."/>
            <person name="Hong Y."/>
            <person name="Kim R.W."/>
            <person name="Kang W.-H."/>
            <person name="Huh J.H."/>
            <person name="Kang B.-C."/>
            <person name="Yang T.-J."/>
            <person name="Lee Y.-H."/>
            <person name="Bennetzen J.L."/>
            <person name="Choi D."/>
        </authorList>
    </citation>
    <scope>NUCLEOTIDE SEQUENCE [LARGE SCALE GENOMIC DNA]</scope>
    <source>
        <strain evidence="15">cv. PBC81</strain>
    </source>
</reference>
<comment type="subcellular location">
    <subcellularLocation>
        <location evidence="2">Cytoplasm</location>
    </subcellularLocation>
</comment>
<dbReference type="PROSITE" id="PS00393">
    <property type="entry name" value="PEPCASE_2"/>
    <property type="match status" value="1"/>
</dbReference>
<dbReference type="GO" id="GO:0048366">
    <property type="term" value="P:leaf development"/>
    <property type="evidence" value="ECO:0007669"/>
    <property type="project" value="TreeGrafter"/>
</dbReference>
<keyword evidence="15" id="KW-1185">Reference proteome</keyword>
<dbReference type="GO" id="GO:0005829">
    <property type="term" value="C:cytosol"/>
    <property type="evidence" value="ECO:0007669"/>
    <property type="project" value="TreeGrafter"/>
</dbReference>
<dbReference type="Proteomes" id="UP000224567">
    <property type="component" value="Unassembled WGS sequence"/>
</dbReference>
<sequence length="964" mass="109829">MSRKIEKMASIDAQLRLLAPAKVSEDDKLVEYDALLLDRFLDILQDLHGEDIRETVQDCYELSAEYEGKHDPQKLEELGNMLTSLDAGDSIVVTKAFSNMLNLANLAEEVQIAYRRRSKLKKRDFSDEASASTESDIEETLRRLVGQLKKSPEEVFDALKNQTVDLVLTAHPTQSVRRSLLQKHARIRDCLTQLYAKDITPDDKQELDEALQREIQAAFRTDEIRRTPPTPQDEMRAGMSYFHETIWKGVPKFLRRVDTALKNIGINERVPYNAPLIQFSSWMGGDRDGNPRVTPEVTRDVCLLARMMAAKLYFSQIEDLMFELSMWRCNDELRARAEELHRTSKRDAKHYIEFWKQIPSNEPYRVLLADVRDKLYNTRERARQLLANGLSDIPEEATFTNIEQFLEPLELCYRSLCACGDRPIADGSLLDFLRQVSTFGLSLVRLDIRQESDRHTDVLDAITRHLGIGSYKEWSEEKKQEWLLSELSGKRPLFGPDLPKTDEIADVLDTFHVISELPADNFGAYIISMATAPSDVLAVELLQRECHVKSPLRVVPLFEKLADLESAPAAVARLFSIDWYRNRINGKQEVMIGYSDSGKDAGRLSAAWQLYKAQEELVKVAKEFGVKLTMFHGRGGTVGRGGGPTHLAILSQPPDTVHGSLRVTVQGEVIEQSFGEEHLCFRTLQRFTAATLEHGMNPPVAPKPEWRALLDEMSVVATKEYRSLVFQDPRFVEYFRLATPELEYGRMNIGSRPAKRKPSGGIESLRAIPWIFAWTQTRFHLPVWLGFGAAFKHVIEKDIRNLQMLKDMYNGWPFFRVTLDLIEMVFAKGDPGIAALYDKLLVSEDLWPLGERLRSKYEETKGYLLQVAGHKDLLEGDPYLRQRLKLRDSYITTLNVCQAYTLKRIRDPSYNVKVGPHLDKEIMESSKPAAELVKLNPMSEYAPGLEDTLILTMKGIAAGMQNTG</sequence>
<evidence type="ECO:0000256" key="7">
    <source>
        <dbReference type="ARBA" id="ARBA00022490"/>
    </source>
</evidence>
<dbReference type="GO" id="GO:0008964">
    <property type="term" value="F:phosphoenolpyruvate carboxylase activity"/>
    <property type="evidence" value="ECO:0007669"/>
    <property type="project" value="UniProtKB-EC"/>
</dbReference>
<dbReference type="GO" id="GO:0048046">
    <property type="term" value="C:apoplast"/>
    <property type="evidence" value="ECO:0007669"/>
    <property type="project" value="TreeGrafter"/>
</dbReference>
<evidence type="ECO:0000256" key="10">
    <source>
        <dbReference type="ARBA" id="ARBA00023239"/>
    </source>
</evidence>
<dbReference type="GO" id="GO:0006099">
    <property type="term" value="P:tricarboxylic acid cycle"/>
    <property type="evidence" value="ECO:0007669"/>
    <property type="project" value="InterPro"/>
</dbReference>
<reference evidence="14 15" key="1">
    <citation type="journal article" date="2017" name="Genome Biol.">
        <title>New reference genome sequences of hot pepper reveal the massive evolution of plant disease-resistance genes by retroduplication.</title>
        <authorList>
            <person name="Kim S."/>
            <person name="Park J."/>
            <person name="Yeom S.I."/>
            <person name="Kim Y.M."/>
            <person name="Seo E."/>
            <person name="Kim K.T."/>
            <person name="Kim M.S."/>
            <person name="Lee J.M."/>
            <person name="Cheong K."/>
            <person name="Shin H.S."/>
            <person name="Kim S.B."/>
            <person name="Han K."/>
            <person name="Lee J."/>
            <person name="Park M."/>
            <person name="Lee H.A."/>
            <person name="Lee H.Y."/>
            <person name="Lee Y."/>
            <person name="Oh S."/>
            <person name="Lee J.H."/>
            <person name="Choi E."/>
            <person name="Choi E."/>
            <person name="Lee S.E."/>
            <person name="Jeon J."/>
            <person name="Kim H."/>
            <person name="Choi G."/>
            <person name="Song H."/>
            <person name="Lee J."/>
            <person name="Lee S.C."/>
            <person name="Kwon J.K."/>
            <person name="Lee H.Y."/>
            <person name="Koo N."/>
            <person name="Hong Y."/>
            <person name="Kim R.W."/>
            <person name="Kang W.H."/>
            <person name="Huh J.H."/>
            <person name="Kang B.C."/>
            <person name="Yang T.J."/>
            <person name="Lee Y.H."/>
            <person name="Bennetzen J.L."/>
            <person name="Choi D."/>
        </authorList>
    </citation>
    <scope>NUCLEOTIDE SEQUENCE [LARGE SCALE GENOMIC DNA]</scope>
    <source>
        <strain evidence="15">cv. PBC81</strain>
    </source>
</reference>
<evidence type="ECO:0000256" key="8">
    <source>
        <dbReference type="ARBA" id="ARBA00022553"/>
    </source>
</evidence>
<evidence type="ECO:0000256" key="4">
    <source>
        <dbReference type="ARBA" id="ARBA00011881"/>
    </source>
</evidence>
<name>A0A2G2WEA6_CAPBA</name>
<dbReference type="HAMAP" id="MF_00595">
    <property type="entry name" value="PEPcase_type1"/>
    <property type="match status" value="1"/>
</dbReference>
<dbReference type="SUPFAM" id="SSF51621">
    <property type="entry name" value="Phosphoenolpyruvate/pyruvate domain"/>
    <property type="match status" value="1"/>
</dbReference>
<dbReference type="PANTHER" id="PTHR30523:SF47">
    <property type="entry name" value="PHOSPHOENOLPYRUVATE CARBOXYLASE 2"/>
    <property type="match status" value="1"/>
</dbReference>
<evidence type="ECO:0000313" key="15">
    <source>
        <dbReference type="Proteomes" id="UP000224567"/>
    </source>
</evidence>
<keyword evidence="11" id="KW-0120">Carbon dioxide fixation</keyword>
<dbReference type="EMBL" id="MLFT02000007">
    <property type="protein sequence ID" value="PHT43575.1"/>
    <property type="molecule type" value="Genomic_DNA"/>
</dbReference>
<dbReference type="Gene3D" id="1.20.1440.90">
    <property type="entry name" value="Phosphoenolpyruvate/pyruvate domain"/>
    <property type="match status" value="1"/>
</dbReference>
<dbReference type="STRING" id="33114.A0A2G2WEA6"/>
<dbReference type="FunFam" id="1.20.1440.90:FF:000001">
    <property type="entry name" value="Phosphoenolpyruvate carboxylase 1"/>
    <property type="match status" value="1"/>
</dbReference>
<gene>
    <name evidence="14" type="ORF">CQW23_17600</name>
</gene>
<dbReference type="PANTHER" id="PTHR30523">
    <property type="entry name" value="PHOSPHOENOLPYRUVATE CARBOXYLASE"/>
    <property type="match status" value="1"/>
</dbReference>
<dbReference type="AlphaFoldDB" id="A0A2G2WEA6"/>
<dbReference type="InterPro" id="IPR022805">
    <property type="entry name" value="PEP_COase_bac/pln-type"/>
</dbReference>
<keyword evidence="7" id="KW-0963">Cytoplasm</keyword>
<evidence type="ECO:0000256" key="6">
    <source>
        <dbReference type="ARBA" id="ARBA00022419"/>
    </source>
</evidence>
<dbReference type="NCBIfam" id="NF000584">
    <property type="entry name" value="PRK00009.1"/>
    <property type="match status" value="1"/>
</dbReference>
<dbReference type="Pfam" id="PF00311">
    <property type="entry name" value="PEPcase"/>
    <property type="match status" value="1"/>
</dbReference>
<dbReference type="PRINTS" id="PR00150">
    <property type="entry name" value="PEPCARBXLASE"/>
</dbReference>
<evidence type="ECO:0000256" key="12">
    <source>
        <dbReference type="PROSITE-ProRule" id="PRU10111"/>
    </source>
</evidence>
<dbReference type="InterPro" id="IPR033129">
    <property type="entry name" value="PEPCASE_His_AS"/>
</dbReference>
<keyword evidence="9" id="KW-0460">Magnesium</keyword>
<dbReference type="GO" id="GO:0009507">
    <property type="term" value="C:chloroplast"/>
    <property type="evidence" value="ECO:0007669"/>
    <property type="project" value="TreeGrafter"/>
</dbReference>
<comment type="cofactor">
    <cofactor evidence="1">
        <name>Mg(2+)</name>
        <dbReference type="ChEBI" id="CHEBI:18420"/>
    </cofactor>
</comment>
<dbReference type="InterPro" id="IPR018129">
    <property type="entry name" value="PEP_COase_Lys_AS"/>
</dbReference>
<dbReference type="OrthoDB" id="1365747at2759"/>
<dbReference type="EC" id="4.1.1.31" evidence="5"/>
<feature type="active site" evidence="12">
    <location>
        <position position="171"/>
    </location>
</feature>
<evidence type="ECO:0000256" key="2">
    <source>
        <dbReference type="ARBA" id="ARBA00004496"/>
    </source>
</evidence>
<comment type="caution">
    <text evidence="14">The sequence shown here is derived from an EMBL/GenBank/DDBJ whole genome shotgun (WGS) entry which is preliminary data.</text>
</comment>
<evidence type="ECO:0000313" key="14">
    <source>
        <dbReference type="EMBL" id="PHT43575.1"/>
    </source>
</evidence>
<dbReference type="InterPro" id="IPR015813">
    <property type="entry name" value="Pyrv/PenolPyrv_kinase-like_dom"/>
</dbReference>
<evidence type="ECO:0000256" key="5">
    <source>
        <dbReference type="ARBA" id="ARBA00012305"/>
    </source>
</evidence>
<feature type="active site" evidence="13">
    <location>
        <position position="599"/>
    </location>
</feature>
<dbReference type="SMR" id="A0A2G2WEA6"/>
<evidence type="ECO:0000256" key="3">
    <source>
        <dbReference type="ARBA" id="ARBA00008346"/>
    </source>
</evidence>
<evidence type="ECO:0000256" key="13">
    <source>
        <dbReference type="PROSITE-ProRule" id="PRU10112"/>
    </source>
</evidence>
<dbReference type="GO" id="GO:0015977">
    <property type="term" value="P:carbon fixation"/>
    <property type="evidence" value="ECO:0007669"/>
    <property type="project" value="UniProtKB-KW"/>
</dbReference>
<keyword evidence="10" id="KW-0456">Lyase</keyword>
<evidence type="ECO:0000256" key="11">
    <source>
        <dbReference type="ARBA" id="ARBA00023300"/>
    </source>
</evidence>
<comment type="similarity">
    <text evidence="3">Belongs to the PEPCase type 1 family.</text>
</comment>
<proteinExistence type="inferred from homology"/>
<accession>A0A2G2WEA6</accession>
<evidence type="ECO:0000256" key="1">
    <source>
        <dbReference type="ARBA" id="ARBA00001946"/>
    </source>
</evidence>
<protein>
    <recommendedName>
        <fullName evidence="6">Phosphoenolpyruvate carboxylase</fullName>
        <ecNumber evidence="5">4.1.1.31</ecNumber>
    </recommendedName>
</protein>
<evidence type="ECO:0000256" key="9">
    <source>
        <dbReference type="ARBA" id="ARBA00022842"/>
    </source>
</evidence>